<dbReference type="InterPro" id="IPR000073">
    <property type="entry name" value="AB_hydrolase_1"/>
</dbReference>
<dbReference type="PRINTS" id="PR00111">
    <property type="entry name" value="ABHYDROLASE"/>
</dbReference>
<reference evidence="4" key="1">
    <citation type="journal article" date="2019" name="Environ. Microbiol.">
        <title>Fungal ecological strategies reflected in gene transcription - a case study of two litter decomposers.</title>
        <authorList>
            <person name="Barbi F."/>
            <person name="Kohler A."/>
            <person name="Barry K."/>
            <person name="Baskaran P."/>
            <person name="Daum C."/>
            <person name="Fauchery L."/>
            <person name="Ihrmark K."/>
            <person name="Kuo A."/>
            <person name="LaButti K."/>
            <person name="Lipzen A."/>
            <person name="Morin E."/>
            <person name="Grigoriev I.V."/>
            <person name="Henrissat B."/>
            <person name="Lindahl B."/>
            <person name="Martin F."/>
        </authorList>
    </citation>
    <scope>NUCLEOTIDE SEQUENCE</scope>
    <source>
        <strain evidence="4">JB14</strain>
    </source>
</reference>
<evidence type="ECO:0000313" key="4">
    <source>
        <dbReference type="EMBL" id="KAE9409826.1"/>
    </source>
</evidence>
<organism evidence="4 5">
    <name type="scientific">Gymnopus androsaceus JB14</name>
    <dbReference type="NCBI Taxonomy" id="1447944"/>
    <lineage>
        <taxon>Eukaryota</taxon>
        <taxon>Fungi</taxon>
        <taxon>Dikarya</taxon>
        <taxon>Basidiomycota</taxon>
        <taxon>Agaricomycotina</taxon>
        <taxon>Agaricomycetes</taxon>
        <taxon>Agaricomycetidae</taxon>
        <taxon>Agaricales</taxon>
        <taxon>Marasmiineae</taxon>
        <taxon>Omphalotaceae</taxon>
        <taxon>Gymnopus</taxon>
    </lineage>
</organism>
<evidence type="ECO:0000313" key="5">
    <source>
        <dbReference type="Proteomes" id="UP000799118"/>
    </source>
</evidence>
<gene>
    <name evidence="4" type="ORF">BT96DRAFT_805827</name>
</gene>
<evidence type="ECO:0000256" key="1">
    <source>
        <dbReference type="ARBA" id="ARBA00022801"/>
    </source>
</evidence>
<sequence>MDAFNHRTERLSTGRTYHFVDQRPASYKHGRTTTLLCVHGFPDCWYGWRYQIMSWAQRGFRVIVPDMLGYGGTDKPNDPAEYSTKRLCADLSAILDLLDIRKAVLVGHDWGAFTVSRFALWHPDRLLALVILSVPYTPPSPKYIPIKQVAKIAPNLSYQAYFEEQRATKEIESTLNAFLRLLYRSPNPTQRFRISQLYKGPQVFSKVQVPDSDLILNTEVFFSSPLMADRMNGPLNYYRTALFRHEEELAAKLPSNLRPDLPVLFIWGTKDTTCTSSLIQKAHKFIPRLQDYALEERGHWILVEAKEDISEKVGQWLEDLVEVQKARL</sequence>
<evidence type="ECO:0000256" key="2">
    <source>
        <dbReference type="ARBA" id="ARBA00038334"/>
    </source>
</evidence>
<dbReference type="Proteomes" id="UP000799118">
    <property type="component" value="Unassembled WGS sequence"/>
</dbReference>
<dbReference type="Pfam" id="PF00561">
    <property type="entry name" value="Abhydrolase_1"/>
    <property type="match status" value="1"/>
</dbReference>
<dbReference type="EMBL" id="ML769386">
    <property type="protein sequence ID" value="KAE9409826.1"/>
    <property type="molecule type" value="Genomic_DNA"/>
</dbReference>
<comment type="similarity">
    <text evidence="2">Belongs to the AB hydrolase superfamily. Epoxide hydrolase family.</text>
</comment>
<keyword evidence="5" id="KW-1185">Reference proteome</keyword>
<dbReference type="Gene3D" id="3.40.50.1820">
    <property type="entry name" value="alpha/beta hydrolase"/>
    <property type="match status" value="1"/>
</dbReference>
<dbReference type="AlphaFoldDB" id="A0A6A4IGT9"/>
<protein>
    <submittedName>
        <fullName evidence="4">Alpha beta-hydrolase</fullName>
    </submittedName>
</protein>
<accession>A0A6A4IGT9</accession>
<dbReference type="InterPro" id="IPR000639">
    <property type="entry name" value="Epox_hydrolase-like"/>
</dbReference>
<proteinExistence type="inferred from homology"/>
<dbReference type="PRINTS" id="PR00412">
    <property type="entry name" value="EPOXHYDRLASE"/>
</dbReference>
<dbReference type="GO" id="GO:0016787">
    <property type="term" value="F:hydrolase activity"/>
    <property type="evidence" value="ECO:0007669"/>
    <property type="project" value="UniProtKB-KW"/>
</dbReference>
<keyword evidence="1" id="KW-0378">Hydrolase</keyword>
<dbReference type="InterPro" id="IPR029058">
    <property type="entry name" value="AB_hydrolase_fold"/>
</dbReference>
<dbReference type="OrthoDB" id="284184at2759"/>
<name>A0A6A4IGT9_9AGAR</name>
<evidence type="ECO:0000259" key="3">
    <source>
        <dbReference type="Pfam" id="PF00561"/>
    </source>
</evidence>
<dbReference type="SUPFAM" id="SSF53474">
    <property type="entry name" value="alpha/beta-Hydrolases"/>
    <property type="match status" value="1"/>
</dbReference>
<feature type="domain" description="AB hydrolase-1" evidence="3">
    <location>
        <begin position="34"/>
        <end position="304"/>
    </location>
</feature>
<dbReference type="PANTHER" id="PTHR43329">
    <property type="entry name" value="EPOXIDE HYDROLASE"/>
    <property type="match status" value="1"/>
</dbReference>